<dbReference type="GeneID" id="19983605"/>
<evidence type="ECO:0000259" key="1">
    <source>
        <dbReference type="Pfam" id="PF06985"/>
    </source>
</evidence>
<dbReference type="Proteomes" id="UP000030678">
    <property type="component" value="Unassembled WGS sequence"/>
</dbReference>
<dbReference type="PANTHER" id="PTHR24148:SF82">
    <property type="entry name" value="HETEROKARYON INCOMPATIBILITY DOMAIN-CONTAINING PROTEIN"/>
    <property type="match status" value="1"/>
</dbReference>
<dbReference type="EMBL" id="KB822705">
    <property type="protein sequence ID" value="ETI23312.1"/>
    <property type="molecule type" value="Genomic_DNA"/>
</dbReference>
<accession>V9DBG8</accession>
<dbReference type="PANTHER" id="PTHR24148">
    <property type="entry name" value="ANKYRIN REPEAT DOMAIN-CONTAINING PROTEIN 39 HOMOLOG-RELATED"/>
    <property type="match status" value="1"/>
</dbReference>
<evidence type="ECO:0000313" key="3">
    <source>
        <dbReference type="Proteomes" id="UP000030678"/>
    </source>
</evidence>
<dbReference type="VEuPathDB" id="FungiDB:G647_05112"/>
<dbReference type="Pfam" id="PF06985">
    <property type="entry name" value="HET"/>
    <property type="match status" value="1"/>
</dbReference>
<dbReference type="InterPro" id="IPR010730">
    <property type="entry name" value="HET"/>
</dbReference>
<name>V9DBG8_9EURO</name>
<reference evidence="2 3" key="1">
    <citation type="submission" date="2013-03" db="EMBL/GenBank/DDBJ databases">
        <title>The Genome Sequence of Cladophialophora carrionii CBS 160.54.</title>
        <authorList>
            <consortium name="The Broad Institute Genomics Platform"/>
            <person name="Cuomo C."/>
            <person name="de Hoog S."/>
            <person name="Gorbushina A."/>
            <person name="Walker B."/>
            <person name="Young S.K."/>
            <person name="Zeng Q."/>
            <person name="Gargeya S."/>
            <person name="Fitzgerald M."/>
            <person name="Haas B."/>
            <person name="Abouelleil A."/>
            <person name="Allen A.W."/>
            <person name="Alvarado L."/>
            <person name="Arachchi H.M."/>
            <person name="Berlin A.M."/>
            <person name="Chapman S.B."/>
            <person name="Gainer-Dewar J."/>
            <person name="Goldberg J."/>
            <person name="Griggs A."/>
            <person name="Gujja S."/>
            <person name="Hansen M."/>
            <person name="Howarth C."/>
            <person name="Imamovic A."/>
            <person name="Ireland A."/>
            <person name="Larimer J."/>
            <person name="McCowan C."/>
            <person name="Murphy C."/>
            <person name="Pearson M."/>
            <person name="Poon T.W."/>
            <person name="Priest M."/>
            <person name="Roberts A."/>
            <person name="Saif S."/>
            <person name="Shea T."/>
            <person name="Sisk P."/>
            <person name="Sykes S."/>
            <person name="Wortman J."/>
            <person name="Nusbaum C."/>
            <person name="Birren B."/>
        </authorList>
    </citation>
    <scope>NUCLEOTIDE SEQUENCE [LARGE SCALE GENOMIC DNA]</scope>
    <source>
        <strain evidence="2 3">CBS 160.54</strain>
    </source>
</reference>
<dbReference type="Pfam" id="PF26639">
    <property type="entry name" value="Het-6_barrel"/>
    <property type="match status" value="1"/>
</dbReference>
<dbReference type="OrthoDB" id="3557394at2759"/>
<sequence>MKLLSLPAVSPLQPIAKPAKYEHTALPLDTIDPKLRIVSLLPGRQHEKVKCSLRISSLANAHLQYTAVSYTWGSTEKTQTVICDGKQLPVTNNLYAALRNLRTKDSPVTIWIDQLSINQSDSAECENQVGIMGKIYKNARGVVIWLGETQHKSTQALALCKQIIKVIDAHERDISRDIVGGPEQFGLPKWADNVWYSLGLLLRRPWFQRTWTIQEVVMARNAVVRCGKDSIPWTSLSRVASVLDFETGRPSSVVNPSSTSLTHRVRLIDRLREAPMDLIDLLLDTRDYQVTDPRDKVYAFLGLALSDIAPDYTTKTAEILYIQIAVAYLASSLAEPCSEELKSRKVMNLISHAGSANQQLPLPSWVPDWSTSLQSRRFVLRPPSSLDPIPGYEAGGPVLSQFDILGRHRLRLSAIICGSVRTAGTKWLAKGDTLSRKQLRDDAGEWLAEAMSINYMAGQTYLTGGPANEIFKQTVLAGRNRYGDLALPDDIQTMYNGWQRLQQTTFTTDHLKERVHGDQWLYFHATMAAQGRVFMLSTHGHTGLAPHGTRCGDRIAVLLGAGAPVVLRPVGHDMDGHLYSLIGEAYIHGMMDGEVTRNVQFDDPGIEDIVLV</sequence>
<evidence type="ECO:0000313" key="2">
    <source>
        <dbReference type="EMBL" id="ETI23312.1"/>
    </source>
</evidence>
<dbReference type="HOGENOM" id="CLU_004184_7_4_1"/>
<dbReference type="RefSeq" id="XP_008727667.1">
    <property type="nucleotide sequence ID" value="XM_008729445.1"/>
</dbReference>
<organism evidence="2 3">
    <name type="scientific">Cladophialophora carrionii CBS 160.54</name>
    <dbReference type="NCBI Taxonomy" id="1279043"/>
    <lineage>
        <taxon>Eukaryota</taxon>
        <taxon>Fungi</taxon>
        <taxon>Dikarya</taxon>
        <taxon>Ascomycota</taxon>
        <taxon>Pezizomycotina</taxon>
        <taxon>Eurotiomycetes</taxon>
        <taxon>Chaetothyriomycetidae</taxon>
        <taxon>Chaetothyriales</taxon>
        <taxon>Herpotrichiellaceae</taxon>
        <taxon>Cladophialophora</taxon>
    </lineage>
</organism>
<dbReference type="AlphaFoldDB" id="V9DBG8"/>
<feature type="domain" description="Heterokaryon incompatibility" evidence="1">
    <location>
        <begin position="65"/>
        <end position="215"/>
    </location>
</feature>
<proteinExistence type="predicted"/>
<gene>
    <name evidence="2" type="ORF">G647_05112</name>
</gene>
<dbReference type="InterPro" id="IPR052895">
    <property type="entry name" value="HetReg/Transcr_Mod"/>
</dbReference>
<protein>
    <recommendedName>
        <fullName evidence="1">Heterokaryon incompatibility domain-containing protein</fullName>
    </recommendedName>
</protein>